<reference evidence="2 3" key="1">
    <citation type="submission" date="2019-05" db="EMBL/GenBank/DDBJ databases">
        <title>Genomes sequences of two Nocardia cyriacigeorgica environmental isolates, type strains Nocardia asteroides ATCC 19247 and Nocardia cyriacigeorgica DSM 44484.</title>
        <authorList>
            <person name="Vautrin F."/>
            <person name="Bergeron E."/>
            <person name="Dubost A."/>
            <person name="Abrouk D."/>
            <person name="Rodriguez Nava V."/>
            <person name="Pujic P."/>
        </authorList>
    </citation>
    <scope>NUCLEOTIDE SEQUENCE [LARGE SCALE GENOMIC DNA]</scope>
    <source>
        <strain evidence="2 3">EML 446</strain>
    </source>
</reference>
<dbReference type="EMBL" id="VBUT01000003">
    <property type="protein sequence ID" value="TLF79699.1"/>
    <property type="molecule type" value="Genomic_DNA"/>
</dbReference>
<name>A0A5R8NVX6_9NOCA</name>
<proteinExistence type="predicted"/>
<dbReference type="AlphaFoldDB" id="A0A5R8NVX6"/>
<dbReference type="Proteomes" id="UP000306378">
    <property type="component" value="Unassembled WGS sequence"/>
</dbReference>
<comment type="caution">
    <text evidence="2">The sequence shown here is derived from an EMBL/GenBank/DDBJ whole genome shotgun (WGS) entry which is preliminary data.</text>
</comment>
<evidence type="ECO:0000313" key="2">
    <source>
        <dbReference type="EMBL" id="TLF79699.1"/>
    </source>
</evidence>
<gene>
    <name evidence="2" type="ORF">FEK34_08740</name>
</gene>
<organism evidence="2 3">
    <name type="scientific">Nocardia cyriacigeorgica</name>
    <dbReference type="NCBI Taxonomy" id="135487"/>
    <lineage>
        <taxon>Bacteria</taxon>
        <taxon>Bacillati</taxon>
        <taxon>Actinomycetota</taxon>
        <taxon>Actinomycetes</taxon>
        <taxon>Mycobacteriales</taxon>
        <taxon>Nocardiaceae</taxon>
        <taxon>Nocardia</taxon>
    </lineage>
</organism>
<sequence>MIDAAVGSTDAGSPGLVWYASYGSNMNPRRLDYYLRGGAPNGGVMTLPGCRDPSPPLRSVPLLLPGLLYFATESAIWTGGRAFYDPDIADHTAAHAYLLTAAQFSDIAAQEMYREPGTDLDFTLVLGTGRARFGPGRYETLVHAGTRDGYPILTFTAPWGRHDVPGNPPAAAYLRHLAHGLIASHGWTILRTATYLASRPGADLTWTTESVVGLLSDETLSPPSDPGQSIADAPPRGSRARIEPPPTR</sequence>
<feature type="region of interest" description="Disordered" evidence="1">
    <location>
        <begin position="216"/>
        <end position="248"/>
    </location>
</feature>
<accession>A0A5R8NVX6</accession>
<dbReference type="Gene3D" id="3.10.490.10">
    <property type="entry name" value="Gamma-glutamyl cyclotransferase-like"/>
    <property type="match status" value="1"/>
</dbReference>
<evidence type="ECO:0000313" key="3">
    <source>
        <dbReference type="Proteomes" id="UP000306378"/>
    </source>
</evidence>
<protein>
    <submittedName>
        <fullName evidence="2">Histone deacetylase</fullName>
    </submittedName>
</protein>
<evidence type="ECO:0000256" key="1">
    <source>
        <dbReference type="SAM" id="MobiDB-lite"/>
    </source>
</evidence>